<accession>A0A6B9ZC40</accession>
<dbReference type="EMBL" id="CP048113">
    <property type="protein sequence ID" value="QHS59888.1"/>
    <property type="molecule type" value="Genomic_DNA"/>
</dbReference>
<feature type="chain" id="PRO_5025432911" description="DUF4595 domain-containing protein" evidence="1">
    <location>
        <begin position="20"/>
        <end position="279"/>
    </location>
</feature>
<keyword evidence="1" id="KW-0732">Signal</keyword>
<dbReference type="RefSeq" id="WP_162331583.1">
    <property type="nucleotide sequence ID" value="NZ_CP048113.1"/>
</dbReference>
<sequence length="279" mass="31737">MIRLLLATLTFTLLLSACSKNEGLQGEKVFSGMNNTESGYDVSYDYDKHKRVVGVTVKDLNNNPENYHSEMIRFDSTGRISFTYASEDQLSFGRIAKQMEYDTSGSMRKIRLYSYYSSLVDGYDSLGYDNAGRVIAVYHYKIDGIVAPFLLTRKDVLERDAKGNVTTRYSTPVYRNVESKDVTVTTYTYDDRPNYLGSSFSHFILNQEENAGWSSANNVLTKTIRYPKGDTIVTYTNVYTYDAANRPTARDENKKMTVAGNLTSNVNTHYQMVYKILDL</sequence>
<evidence type="ECO:0000313" key="3">
    <source>
        <dbReference type="Proteomes" id="UP000476411"/>
    </source>
</evidence>
<dbReference type="AlphaFoldDB" id="A0A6B9ZC40"/>
<gene>
    <name evidence="2" type="ORF">GWR21_09885</name>
</gene>
<dbReference type="KEGG" id="chih:GWR21_09885"/>
<organism evidence="2 3">
    <name type="scientific">Chitinophaga agri</name>
    <dbReference type="NCBI Taxonomy" id="2703787"/>
    <lineage>
        <taxon>Bacteria</taxon>
        <taxon>Pseudomonadati</taxon>
        <taxon>Bacteroidota</taxon>
        <taxon>Chitinophagia</taxon>
        <taxon>Chitinophagales</taxon>
        <taxon>Chitinophagaceae</taxon>
        <taxon>Chitinophaga</taxon>
    </lineage>
</organism>
<name>A0A6B9ZC40_9BACT</name>
<protein>
    <recommendedName>
        <fullName evidence="4">DUF4595 domain-containing protein</fullName>
    </recommendedName>
</protein>
<proteinExistence type="predicted"/>
<dbReference type="PROSITE" id="PS51257">
    <property type="entry name" value="PROKAR_LIPOPROTEIN"/>
    <property type="match status" value="1"/>
</dbReference>
<dbReference type="Proteomes" id="UP000476411">
    <property type="component" value="Chromosome"/>
</dbReference>
<evidence type="ECO:0000313" key="2">
    <source>
        <dbReference type="EMBL" id="QHS59888.1"/>
    </source>
</evidence>
<evidence type="ECO:0000256" key="1">
    <source>
        <dbReference type="SAM" id="SignalP"/>
    </source>
</evidence>
<keyword evidence="3" id="KW-1185">Reference proteome</keyword>
<feature type="signal peptide" evidence="1">
    <location>
        <begin position="1"/>
        <end position="19"/>
    </location>
</feature>
<evidence type="ECO:0008006" key="4">
    <source>
        <dbReference type="Google" id="ProtNLM"/>
    </source>
</evidence>
<reference evidence="2 3" key="1">
    <citation type="submission" date="2020-01" db="EMBL/GenBank/DDBJ databases">
        <title>Complete genome sequence of Chitinophaga sp. H33E-04 isolated from quinoa roots.</title>
        <authorList>
            <person name="Weon H.-Y."/>
            <person name="Lee S.A."/>
        </authorList>
    </citation>
    <scope>NUCLEOTIDE SEQUENCE [LARGE SCALE GENOMIC DNA]</scope>
    <source>
        <strain evidence="2 3">H33E-04</strain>
    </source>
</reference>